<feature type="region of interest" description="Disordered" evidence="1">
    <location>
        <begin position="1"/>
        <end position="30"/>
    </location>
</feature>
<dbReference type="Pfam" id="PF08863">
    <property type="entry name" value="YolD"/>
    <property type="match status" value="1"/>
</dbReference>
<dbReference type="InterPro" id="IPR014962">
    <property type="entry name" value="YolD"/>
</dbReference>
<evidence type="ECO:0008006" key="4">
    <source>
        <dbReference type="Google" id="ProtNLM"/>
    </source>
</evidence>
<reference evidence="2 3" key="1">
    <citation type="submission" date="2012-04" db="EMBL/GenBank/DDBJ databases">
        <title>The Genome Sequence of Bacillus cereus HuA4-10.</title>
        <authorList>
            <consortium name="The Broad Institute Genome Sequencing Platform"/>
            <consortium name="The Broad Institute Genome Sequencing Center for Infectious Disease"/>
            <person name="Feldgarden M."/>
            <person name="Van der Auwera G.A."/>
            <person name="Mahillon J."/>
            <person name="Duprez V."/>
            <person name="Timmery S."/>
            <person name="Mattelet C."/>
            <person name="Dierick K."/>
            <person name="Sun M."/>
            <person name="Yu Z."/>
            <person name="Zhu L."/>
            <person name="Hu X."/>
            <person name="Shank E.B."/>
            <person name="Swiecicka I."/>
            <person name="Hansen B.M."/>
            <person name="Andrup L."/>
            <person name="Young S.K."/>
            <person name="Zeng Q."/>
            <person name="Gargeya S."/>
            <person name="Fitzgerald M."/>
            <person name="Haas B."/>
            <person name="Abouelleil A."/>
            <person name="Alvarado L."/>
            <person name="Arachchi H.M."/>
            <person name="Berlin A."/>
            <person name="Chapman S.B."/>
            <person name="Goldberg J."/>
            <person name="Griggs A."/>
            <person name="Gujja S."/>
            <person name="Hansen M."/>
            <person name="Howarth C."/>
            <person name="Imamovic A."/>
            <person name="Larimer J."/>
            <person name="McCowen C."/>
            <person name="Montmayeur A."/>
            <person name="Murphy C."/>
            <person name="Neiman D."/>
            <person name="Pearson M."/>
            <person name="Priest M."/>
            <person name="Roberts A."/>
            <person name="Saif S."/>
            <person name="Shea T."/>
            <person name="Sisk P."/>
            <person name="Sykes S."/>
            <person name="Wortman J."/>
            <person name="Nusbaum C."/>
            <person name="Birren B."/>
        </authorList>
    </citation>
    <scope>NUCLEOTIDE SEQUENCE [LARGE SCALE GENOMIC DNA]</scope>
    <source>
        <strain evidence="2 3">HuA4-10</strain>
    </source>
</reference>
<dbReference type="PATRIC" id="fig|1053206.3.peg.681"/>
<accession>J8EB99</accession>
<feature type="compositionally biased region" description="Polar residues" evidence="1">
    <location>
        <begin position="1"/>
        <end position="14"/>
    </location>
</feature>
<dbReference type="PANTHER" id="PTHR40051:SF1">
    <property type="entry name" value="YOLD-LIKE FAMILY PROTEIN"/>
    <property type="match status" value="1"/>
</dbReference>
<name>J8EB99_BACCE</name>
<protein>
    <recommendedName>
        <fullName evidence="4">YolD-like protein</fullName>
    </recommendedName>
</protein>
<dbReference type="RefSeq" id="WP_002145187.1">
    <property type="nucleotide sequence ID" value="NZ_JH792148.1"/>
</dbReference>
<dbReference type="PANTHER" id="PTHR40051">
    <property type="entry name" value="IG HYPOTHETICAL 15966"/>
    <property type="match status" value="1"/>
</dbReference>
<feature type="compositionally biased region" description="Basic and acidic residues" evidence="1">
    <location>
        <begin position="19"/>
        <end position="30"/>
    </location>
</feature>
<gene>
    <name evidence="2" type="ORF">IGC_00660</name>
</gene>
<dbReference type="EMBL" id="AHEA01000005">
    <property type="protein sequence ID" value="EJQ85810.1"/>
    <property type="molecule type" value="Genomic_DNA"/>
</dbReference>
<dbReference type="Proteomes" id="UP000006977">
    <property type="component" value="Unassembled WGS sequence"/>
</dbReference>
<evidence type="ECO:0000256" key="1">
    <source>
        <dbReference type="SAM" id="MobiDB-lite"/>
    </source>
</evidence>
<evidence type="ECO:0000313" key="2">
    <source>
        <dbReference type="EMBL" id="EJQ85810.1"/>
    </source>
</evidence>
<comment type="caution">
    <text evidence="2">The sequence shown here is derived from an EMBL/GenBank/DDBJ whole genome shotgun (WGS) entry which is preliminary data.</text>
</comment>
<sequence length="98" mass="11505">MSSTNISKPAQMTIMSKPADMKESRKVSPYNGRERIEDTLLRSFISEKEILITYYEDGYFPSNRMTVIEINPLKRYVICIDILDRKHTFNFIDIIDAH</sequence>
<proteinExistence type="predicted"/>
<evidence type="ECO:0000313" key="3">
    <source>
        <dbReference type="Proteomes" id="UP000006977"/>
    </source>
</evidence>
<dbReference type="AlphaFoldDB" id="J8EB99"/>
<dbReference type="HOGENOM" id="CLU_131538_4_2_9"/>
<organism evidence="2 3">
    <name type="scientific">Bacillus cereus HuA4-10</name>
    <dbReference type="NCBI Taxonomy" id="1053206"/>
    <lineage>
        <taxon>Bacteria</taxon>
        <taxon>Bacillati</taxon>
        <taxon>Bacillota</taxon>
        <taxon>Bacilli</taxon>
        <taxon>Bacillales</taxon>
        <taxon>Bacillaceae</taxon>
        <taxon>Bacillus</taxon>
        <taxon>Bacillus cereus group</taxon>
    </lineage>
</organism>